<dbReference type="Proteomes" id="UP000186922">
    <property type="component" value="Unassembled WGS sequence"/>
</dbReference>
<protein>
    <submittedName>
        <fullName evidence="2">Uncharacterized protein</fullName>
    </submittedName>
</protein>
<reference evidence="2 3" key="1">
    <citation type="journal article" date="2016" name="Nat. Commun.">
        <title>Extremotolerant tardigrade genome and improved radiotolerance of human cultured cells by tardigrade-unique protein.</title>
        <authorList>
            <person name="Hashimoto T."/>
            <person name="Horikawa D.D."/>
            <person name="Saito Y."/>
            <person name="Kuwahara H."/>
            <person name="Kozuka-Hata H."/>
            <person name="Shin-I T."/>
            <person name="Minakuchi Y."/>
            <person name="Ohishi K."/>
            <person name="Motoyama A."/>
            <person name="Aizu T."/>
            <person name="Enomoto A."/>
            <person name="Kondo K."/>
            <person name="Tanaka S."/>
            <person name="Hara Y."/>
            <person name="Koshikawa S."/>
            <person name="Sagara H."/>
            <person name="Miura T."/>
            <person name="Yokobori S."/>
            <person name="Miyagawa K."/>
            <person name="Suzuki Y."/>
            <person name="Kubo T."/>
            <person name="Oyama M."/>
            <person name="Kohara Y."/>
            <person name="Fujiyama A."/>
            <person name="Arakawa K."/>
            <person name="Katayama T."/>
            <person name="Toyoda A."/>
            <person name="Kunieda T."/>
        </authorList>
    </citation>
    <scope>NUCLEOTIDE SEQUENCE [LARGE SCALE GENOMIC DNA]</scope>
    <source>
        <strain evidence="2 3">YOKOZUNA-1</strain>
    </source>
</reference>
<proteinExistence type="predicted"/>
<evidence type="ECO:0000313" key="3">
    <source>
        <dbReference type="Proteomes" id="UP000186922"/>
    </source>
</evidence>
<gene>
    <name evidence="2" type="primary">RvY_06763-1</name>
    <name evidence="2" type="synonym">RvY_06763.1</name>
    <name evidence="2" type="ORF">RvY_06763</name>
</gene>
<keyword evidence="1" id="KW-0812">Transmembrane</keyword>
<keyword evidence="3" id="KW-1185">Reference proteome</keyword>
<keyword evidence="1" id="KW-0472">Membrane</keyword>
<dbReference type="EMBL" id="BDGG01000003">
    <property type="protein sequence ID" value="GAU95086.1"/>
    <property type="molecule type" value="Genomic_DNA"/>
</dbReference>
<comment type="caution">
    <text evidence="2">The sequence shown here is derived from an EMBL/GenBank/DDBJ whole genome shotgun (WGS) entry which is preliminary data.</text>
</comment>
<feature type="transmembrane region" description="Helical" evidence="1">
    <location>
        <begin position="16"/>
        <end position="35"/>
    </location>
</feature>
<dbReference type="AlphaFoldDB" id="A0A1D1UZR1"/>
<organism evidence="2 3">
    <name type="scientific">Ramazzottius varieornatus</name>
    <name type="common">Water bear</name>
    <name type="synonym">Tardigrade</name>
    <dbReference type="NCBI Taxonomy" id="947166"/>
    <lineage>
        <taxon>Eukaryota</taxon>
        <taxon>Metazoa</taxon>
        <taxon>Ecdysozoa</taxon>
        <taxon>Tardigrada</taxon>
        <taxon>Eutardigrada</taxon>
        <taxon>Parachela</taxon>
        <taxon>Hypsibioidea</taxon>
        <taxon>Ramazzottiidae</taxon>
        <taxon>Ramazzottius</taxon>
    </lineage>
</organism>
<accession>A0A1D1UZR1</accession>
<keyword evidence="1" id="KW-1133">Transmembrane helix</keyword>
<sequence length="113" mass="12575">MSTKCWMVPPDVHFDHAVLLCAGLALLSVISVWRLKYEHTWTPSSNLNSSFWIASSTKDQLSDSCRSTLEFFKQAESKCPDIMDSTSNEIPTISGDVRKGLYVLHNKTVGIPG</sequence>
<name>A0A1D1UZR1_RAMVA</name>
<evidence type="ECO:0000256" key="1">
    <source>
        <dbReference type="SAM" id="Phobius"/>
    </source>
</evidence>
<evidence type="ECO:0000313" key="2">
    <source>
        <dbReference type="EMBL" id="GAU95086.1"/>
    </source>
</evidence>